<name>A0AC61SC98_9EURY</name>
<evidence type="ECO:0000313" key="2">
    <source>
        <dbReference type="Proteomes" id="UP000315423"/>
    </source>
</evidence>
<feature type="non-terminal residue" evidence="1">
    <location>
        <position position="1"/>
    </location>
</feature>
<organism evidence="1 2">
    <name type="scientific">Candidatus Methanomarinus sp</name>
    <dbReference type="NCBI Taxonomy" id="3386244"/>
    <lineage>
        <taxon>Archaea</taxon>
        <taxon>Methanobacteriati</taxon>
        <taxon>Methanobacteriota</taxon>
        <taxon>Stenosarchaea group</taxon>
        <taxon>Methanomicrobia</taxon>
        <taxon>Methanosarcinales</taxon>
        <taxon>ANME-2 cluster</taxon>
        <taxon>Candidatus Methanocomedenaceae</taxon>
        <taxon>Candidatus Methanomarinus</taxon>
    </lineage>
</organism>
<protein>
    <submittedName>
        <fullName evidence="1">Uncharacterized protein</fullName>
    </submittedName>
</protein>
<gene>
    <name evidence="1" type="ORF">C5S46_01120</name>
</gene>
<dbReference type="Proteomes" id="UP000315423">
    <property type="component" value="Unassembled WGS sequence"/>
</dbReference>
<accession>A0AC61SC98</accession>
<proteinExistence type="predicted"/>
<reference evidence="1" key="1">
    <citation type="submission" date="2018-09" db="EMBL/GenBank/DDBJ databases">
        <title>A genomic encyclopedia of anaerobic methanotrophic archaea.</title>
        <authorList>
            <person name="Skennerton C.T."/>
            <person name="Chadwick G.L."/>
            <person name="Laso-Perez R."/>
            <person name="Leu A.O."/>
            <person name="Speth D.R."/>
            <person name="Yu H."/>
            <person name="Morgan-Lang C."/>
            <person name="Hatzenpichler R."/>
            <person name="Goudeau D."/>
            <person name="Malmstrom R."/>
            <person name="Woyke T."/>
            <person name="Hallam S."/>
            <person name="Tyson G.W."/>
            <person name="Wegener G."/>
            <person name="Boetius A."/>
            <person name="Orphan V.J."/>
        </authorList>
    </citation>
    <scope>NUCLEOTIDE SEQUENCE</scope>
    <source>
        <strain evidence="1">CONS3730D10UFb2</strain>
    </source>
</reference>
<evidence type="ECO:0000313" key="1">
    <source>
        <dbReference type="EMBL" id="TKY92343.1"/>
    </source>
</evidence>
<comment type="caution">
    <text evidence="1">The sequence shown here is derived from an EMBL/GenBank/DDBJ whole genome shotgun (WGS) entry which is preliminary data.</text>
</comment>
<sequence>AAHIRENITYAARFIGTNKLVSGQTLLEPLLRSVIAPFFLIFSSSSMGPKLLTYVLIPETSSGLNLVRME</sequence>
<dbReference type="EMBL" id="QYBA01000036">
    <property type="protein sequence ID" value="TKY92343.1"/>
    <property type="molecule type" value="Genomic_DNA"/>
</dbReference>